<keyword evidence="4 9" id="KW-0812">Transmembrane</keyword>
<keyword evidence="6 9" id="KW-1133">Transmembrane helix</keyword>
<reference evidence="11" key="1">
    <citation type="submission" date="2017-04" db="EMBL/GenBank/DDBJ databases">
        <authorList>
            <person name="Varghese N."/>
            <person name="Submissions S."/>
        </authorList>
    </citation>
    <scope>NUCLEOTIDE SEQUENCE [LARGE SCALE GENOMIC DNA]</scope>
    <source>
        <strain evidence="11">VKM Ac-2121</strain>
    </source>
</reference>
<evidence type="ECO:0000256" key="8">
    <source>
        <dbReference type="ARBA" id="ARBA00023136"/>
    </source>
</evidence>
<keyword evidence="1 9" id="KW-0813">Transport</keyword>
<accession>A0A1X7PDJ1</accession>
<dbReference type="GO" id="GO:0005886">
    <property type="term" value="C:plasma membrane"/>
    <property type="evidence" value="ECO:0007669"/>
    <property type="project" value="UniProtKB-SubCell"/>
</dbReference>
<evidence type="ECO:0000256" key="9">
    <source>
        <dbReference type="HAMAP-Rule" id="MF_00275"/>
    </source>
</evidence>
<organism evidence="10 11">
    <name type="scientific">Rathayibacter oskolensis</name>
    <dbReference type="NCBI Taxonomy" id="1891671"/>
    <lineage>
        <taxon>Bacteria</taxon>
        <taxon>Bacillati</taxon>
        <taxon>Actinomycetota</taxon>
        <taxon>Actinomycetes</taxon>
        <taxon>Micrococcales</taxon>
        <taxon>Microbacteriaceae</taxon>
        <taxon>Rathayibacter</taxon>
    </lineage>
</organism>
<dbReference type="STRING" id="1891671.SAMN06295885_3286"/>
<dbReference type="PANTHER" id="PTHR30607">
    <property type="entry name" value="POTASSIUM-TRANSPORTING ATPASE A CHAIN"/>
    <property type="match status" value="1"/>
</dbReference>
<name>A0A1X7PDJ1_9MICO</name>
<dbReference type="GO" id="GO:0030955">
    <property type="term" value="F:potassium ion binding"/>
    <property type="evidence" value="ECO:0007669"/>
    <property type="project" value="UniProtKB-UniRule"/>
</dbReference>
<dbReference type="EMBL" id="FXBM01000003">
    <property type="protein sequence ID" value="SMH49349.1"/>
    <property type="molecule type" value="Genomic_DNA"/>
</dbReference>
<feature type="transmembrane region" description="Helical" evidence="9">
    <location>
        <begin position="246"/>
        <end position="268"/>
    </location>
</feature>
<sequence length="557" mass="57605">MAAVLAILQVASVVLILVLLHRPLGDYMAHLYSSAKDLAVERGFYRLIGVDPRAEQSWSAYLRGVLAFSLIGVLLVYAIQRAQAVLPYSLGFPAIPEGLSFNTAVSFVTNTNWQSYSPDVTMGYTVQLIGLAVQNFVSAGVGIAVAIALVRGFARRGSDSIGNFWVDLTRGTLRLLLPLSVVTAILLLAGGVIQNVAGFTDVTTITGATQSIPGGPVASQEAIKMVGTNGGGFFNANSAHPFENPAAWTSLLQVVLMLAIPFSLPRTFGRMVGNAKQGYAILAAMATIFLASLTALTLLELAGGGAAPQAAGGAMEGKETRFGIAGSALFGATSTLTSTGAVNSMHDSYTALGGMLPMLNMMLGEVAPGGVGSGLYGMLVLAILAVFIGGLLVGRTPEYLGKKLGPYEIKLASIYILITPTLVLAGTALSFAIPAVRADVESTSIWNPGLHGLSEVLYAFTSAANNNGSAFAGLTANTPWFNTALGVAMLLGRFLPIVMVLALAGSLAKQGTTPSTAGTLPTHRPQFVGLLVGVTVIVTALTYFPVLALGPLAEGLQ</sequence>
<keyword evidence="11" id="KW-1185">Reference proteome</keyword>
<feature type="transmembrane region" description="Helical" evidence="9">
    <location>
        <begin position="414"/>
        <end position="436"/>
    </location>
</feature>
<comment type="subcellular location">
    <subcellularLocation>
        <location evidence="9">Cell membrane</location>
        <topology evidence="9">Multi-pass membrane protein</topology>
    </subcellularLocation>
</comment>
<dbReference type="Proteomes" id="UP000193711">
    <property type="component" value="Unassembled WGS sequence"/>
</dbReference>
<feature type="transmembrane region" description="Helical" evidence="9">
    <location>
        <begin position="175"/>
        <end position="193"/>
    </location>
</feature>
<dbReference type="HAMAP" id="MF_00275">
    <property type="entry name" value="KdpA"/>
    <property type="match status" value="1"/>
</dbReference>
<feature type="transmembrane region" description="Helical" evidence="9">
    <location>
        <begin position="373"/>
        <end position="393"/>
    </location>
</feature>
<dbReference type="InterPro" id="IPR004623">
    <property type="entry name" value="KdpA"/>
</dbReference>
<keyword evidence="3 9" id="KW-0633">Potassium transport</keyword>
<feature type="transmembrane region" description="Helical" evidence="9">
    <location>
        <begin position="484"/>
        <end position="507"/>
    </location>
</feature>
<keyword evidence="8 9" id="KW-0472">Membrane</keyword>
<evidence type="ECO:0000256" key="5">
    <source>
        <dbReference type="ARBA" id="ARBA00022958"/>
    </source>
</evidence>
<dbReference type="PANTHER" id="PTHR30607:SF2">
    <property type="entry name" value="POTASSIUM-TRANSPORTING ATPASE POTASSIUM-BINDING SUBUNIT"/>
    <property type="match status" value="1"/>
</dbReference>
<dbReference type="Pfam" id="PF03814">
    <property type="entry name" value="KdpA"/>
    <property type="match status" value="1"/>
</dbReference>
<gene>
    <name evidence="9" type="primary">kdpA</name>
    <name evidence="10" type="ORF">SAMN06295885_3286</name>
</gene>
<feature type="transmembrane region" description="Helical" evidence="9">
    <location>
        <begin position="128"/>
        <end position="154"/>
    </location>
</feature>
<proteinExistence type="inferred from homology"/>
<evidence type="ECO:0000256" key="6">
    <source>
        <dbReference type="ARBA" id="ARBA00022989"/>
    </source>
</evidence>
<dbReference type="OrthoDB" id="9763796at2"/>
<feature type="transmembrane region" description="Helical" evidence="9">
    <location>
        <begin position="527"/>
        <end position="548"/>
    </location>
</feature>
<protein>
    <recommendedName>
        <fullName evidence="9">Potassium-transporting ATPase potassium-binding subunit</fullName>
    </recommendedName>
    <alternativeName>
        <fullName evidence="9">ATP phosphohydrolase [potassium-transporting] A chain</fullName>
    </alternativeName>
    <alternativeName>
        <fullName evidence="9">Potassium-binding and translocating subunit A</fullName>
    </alternativeName>
    <alternativeName>
        <fullName evidence="9">Potassium-translocating ATPase A chain</fullName>
    </alternativeName>
</protein>
<feature type="transmembrane region" description="Helical" evidence="9">
    <location>
        <begin position="86"/>
        <end position="108"/>
    </location>
</feature>
<evidence type="ECO:0000256" key="2">
    <source>
        <dbReference type="ARBA" id="ARBA00022475"/>
    </source>
</evidence>
<evidence type="ECO:0000313" key="10">
    <source>
        <dbReference type="EMBL" id="SMH49349.1"/>
    </source>
</evidence>
<dbReference type="GO" id="GO:0008556">
    <property type="term" value="F:P-type potassium transmembrane transporter activity"/>
    <property type="evidence" value="ECO:0007669"/>
    <property type="project" value="InterPro"/>
</dbReference>
<evidence type="ECO:0000256" key="7">
    <source>
        <dbReference type="ARBA" id="ARBA00023065"/>
    </source>
</evidence>
<keyword evidence="2 9" id="KW-1003">Cell membrane</keyword>
<dbReference type="NCBIfam" id="TIGR00680">
    <property type="entry name" value="kdpA"/>
    <property type="match status" value="1"/>
</dbReference>
<evidence type="ECO:0000256" key="1">
    <source>
        <dbReference type="ARBA" id="ARBA00022448"/>
    </source>
</evidence>
<keyword evidence="7 9" id="KW-0406">Ion transport</keyword>
<keyword evidence="5 9" id="KW-0630">Potassium</keyword>
<dbReference type="PIRSF" id="PIRSF001294">
    <property type="entry name" value="K_ATPaseA"/>
    <property type="match status" value="1"/>
</dbReference>
<dbReference type="RefSeq" id="WP_085477672.1">
    <property type="nucleotide sequence ID" value="NZ_FXBM01000003.1"/>
</dbReference>
<feature type="transmembrane region" description="Helical" evidence="9">
    <location>
        <begin position="60"/>
        <end position="79"/>
    </location>
</feature>
<comment type="subunit">
    <text evidence="9">The system is composed of three essential subunits: KdpA, KdpB and KdpC.</text>
</comment>
<dbReference type="AlphaFoldDB" id="A0A1X7PDJ1"/>
<comment type="function">
    <text evidence="9">Part of the high-affinity ATP-driven potassium transport (or Kdp) system, which catalyzes the hydrolysis of ATP coupled with the electrogenic transport of potassium into the cytoplasm. This subunit binds the extracellular potassium ions and delivers the ions to the membrane domain of KdpB through an intramembrane tunnel.</text>
</comment>
<evidence type="ECO:0000313" key="11">
    <source>
        <dbReference type="Proteomes" id="UP000193711"/>
    </source>
</evidence>
<comment type="similarity">
    <text evidence="9">Belongs to the KdpA family.</text>
</comment>
<evidence type="ECO:0000256" key="3">
    <source>
        <dbReference type="ARBA" id="ARBA00022538"/>
    </source>
</evidence>
<feature type="transmembrane region" description="Helical" evidence="9">
    <location>
        <begin position="280"/>
        <end position="302"/>
    </location>
</feature>
<evidence type="ECO:0000256" key="4">
    <source>
        <dbReference type="ARBA" id="ARBA00022692"/>
    </source>
</evidence>